<dbReference type="EMBL" id="JALIEB010000003">
    <property type="protein sequence ID" value="MCV3270864.1"/>
    <property type="molecule type" value="Genomic_DNA"/>
</dbReference>
<gene>
    <name evidence="2" type="ORF">MUB52_05435</name>
</gene>
<evidence type="ECO:0000313" key="3">
    <source>
        <dbReference type="Proteomes" id="UP001208690"/>
    </source>
</evidence>
<reference evidence="2 3" key="1">
    <citation type="submission" date="2022-04" db="EMBL/GenBank/DDBJ databases">
        <title>Roseobacter sp. WL0113 is a bacterium isolated from neritic sediment.</title>
        <authorList>
            <person name="Wang L."/>
            <person name="He W."/>
            <person name="Zhang D.-F."/>
        </authorList>
    </citation>
    <scope>NUCLEOTIDE SEQUENCE [LARGE SCALE GENOMIC DNA]</scope>
    <source>
        <strain evidence="2 3">WL0113</strain>
    </source>
</reference>
<organism evidence="2 3">
    <name type="scientific">Roseobacter sinensis</name>
    <dbReference type="NCBI Taxonomy" id="2931391"/>
    <lineage>
        <taxon>Bacteria</taxon>
        <taxon>Pseudomonadati</taxon>
        <taxon>Pseudomonadota</taxon>
        <taxon>Alphaproteobacteria</taxon>
        <taxon>Rhodobacterales</taxon>
        <taxon>Roseobacteraceae</taxon>
        <taxon>Roseobacter</taxon>
    </lineage>
</organism>
<evidence type="ECO:0008006" key="4">
    <source>
        <dbReference type="Google" id="ProtNLM"/>
    </source>
</evidence>
<keyword evidence="3" id="KW-1185">Reference proteome</keyword>
<feature type="transmembrane region" description="Helical" evidence="1">
    <location>
        <begin position="58"/>
        <end position="80"/>
    </location>
</feature>
<evidence type="ECO:0000313" key="2">
    <source>
        <dbReference type="EMBL" id="MCV3270864.1"/>
    </source>
</evidence>
<keyword evidence="1" id="KW-1133">Transmembrane helix</keyword>
<dbReference type="Proteomes" id="UP001208690">
    <property type="component" value="Unassembled WGS sequence"/>
</dbReference>
<evidence type="ECO:0000256" key="1">
    <source>
        <dbReference type="SAM" id="Phobius"/>
    </source>
</evidence>
<keyword evidence="1" id="KW-0472">Membrane</keyword>
<accession>A0ABT3BBS2</accession>
<name>A0ABT3BBS2_9RHOB</name>
<dbReference type="RefSeq" id="WP_263843195.1">
    <property type="nucleotide sequence ID" value="NZ_JALIEB010000003.1"/>
</dbReference>
<protein>
    <recommendedName>
        <fullName evidence="4">Integral membrane protein</fullName>
    </recommendedName>
</protein>
<keyword evidence="1" id="KW-0812">Transmembrane</keyword>
<proteinExistence type="predicted"/>
<sequence length="122" mass="13679">MEQPVYDIEQQMRIAKTARRRVASEAALVFGAGGSLLFILLFVLGPFILVPIGALTGIRLIVLGVLIAFGTSTLLSLVHARRLAPEVRRAQQIEAEIKYDFARRQKVERDAKMADIQKKKYQ</sequence>
<comment type="caution">
    <text evidence="2">The sequence shown here is derived from an EMBL/GenBank/DDBJ whole genome shotgun (WGS) entry which is preliminary data.</text>
</comment>
<feature type="transmembrane region" description="Helical" evidence="1">
    <location>
        <begin position="26"/>
        <end position="52"/>
    </location>
</feature>